<gene>
    <name evidence="3" type="ORF">FCC1311_025942</name>
</gene>
<dbReference type="Proteomes" id="UP000241890">
    <property type="component" value="Unassembled WGS sequence"/>
</dbReference>
<keyword evidence="2" id="KW-0472">Membrane</keyword>
<dbReference type="InterPro" id="IPR016187">
    <property type="entry name" value="CTDL_fold"/>
</dbReference>
<name>A0A2R5GCR1_9STRA</name>
<dbReference type="InParanoid" id="A0A2R5GCR1"/>
<accession>A0A2R5GCR1</accession>
<organism evidence="3 4">
    <name type="scientific">Hondaea fermentalgiana</name>
    <dbReference type="NCBI Taxonomy" id="2315210"/>
    <lineage>
        <taxon>Eukaryota</taxon>
        <taxon>Sar</taxon>
        <taxon>Stramenopiles</taxon>
        <taxon>Bigyra</taxon>
        <taxon>Labyrinthulomycetes</taxon>
        <taxon>Thraustochytrida</taxon>
        <taxon>Thraustochytriidae</taxon>
        <taxon>Hondaea</taxon>
    </lineage>
</organism>
<comment type="caution">
    <text evidence="3">The sequence shown here is derived from an EMBL/GenBank/DDBJ whole genome shotgun (WGS) entry which is preliminary data.</text>
</comment>
<sequence length="900" mass="97565">MLSHLDGGRRKCVDDKPRAHSLARTIAILASLAQLTTGLDAMWKDCMGSKCYKVFGPETSYENLQSLCHGYGGELFSAGNQSVLQHVQSIFERDAQDTDGDAVLLLGALTDKEALGNLAFDDASADVTLEFIDATLETAVAKMSSGSCIQSLRLDSDSAAVSWIETACEQDRLYSVCQHTAPEYGFCYEIRWQDQKGRTRKRVMEPVTQFPQNHPKTAGNGVCGGAEYNFIPPEGLWSGKGAGKANDSSCKLVSGGELFYGYDYPTSGSSNTGFADDNALTMFFLVDSDYRGYWVLAIDKPDGVDADDGYLGMSINGSGLDGAGVNVQLKDDPAVKDVGNACEKSDLKDEGFGRDCYAWNGTHGSFIWRWHQCCTDGMVLGRLPSTDFCIDVEITKKRGLSKMLVGDFVADELDISMTEIPFDSAVNVCGYECPDFCSAITNCGECSSTKGCGWCPGYGCEAIGAKGGCAEGWRDSDSEECCEACATASSCDECVDIEGCGWNHRHHTCKSGNKYSRTLCQTSDDLENYFAFGYAECTTESPTAAVQQTNSTSAPTDAPYSATPTTSEPTTEAPTTVEPTTAEPTTAEPTTVEPTLPNTRSESTKAPAFQEETSNATTHEEAVDTPPSGPADIGPASWTIALGALGACVLLIALLAGGYKYKRRKGSRENLDGDFTSIAPGVIKQSTKVSAFQQGNPMFDNIGLVCDKPSKTYPKNPLVQALAAHKAAGDYFRVFTNNPSIAMQLSKETMCFVKCTEDDGVLLDKLEKPGPIRALVNLAMAKSSRGDASPTSKVKTHLRIKKRDEWTRHIDPATEKEFFYNGKLNEVVNDAAGINEAQASARREDADPLRWEFAPDEFEDFDLVLDVLSRANWQLCKDLHLEYFLHPESGERVWIESSTS</sequence>
<evidence type="ECO:0000313" key="3">
    <source>
        <dbReference type="EMBL" id="GBG26373.1"/>
    </source>
</evidence>
<feature type="region of interest" description="Disordered" evidence="1">
    <location>
        <begin position="545"/>
        <end position="631"/>
    </location>
</feature>
<dbReference type="EMBL" id="BEYU01000020">
    <property type="protein sequence ID" value="GBG26373.1"/>
    <property type="molecule type" value="Genomic_DNA"/>
</dbReference>
<dbReference type="InterPro" id="IPR016186">
    <property type="entry name" value="C-type_lectin-like/link_sf"/>
</dbReference>
<evidence type="ECO:0000256" key="2">
    <source>
        <dbReference type="SAM" id="Phobius"/>
    </source>
</evidence>
<reference evidence="3 4" key="1">
    <citation type="submission" date="2017-12" db="EMBL/GenBank/DDBJ databases">
        <title>Sequencing, de novo assembly and annotation of complete genome of a new Thraustochytrid species, strain FCC1311.</title>
        <authorList>
            <person name="Sedici K."/>
            <person name="Godart F."/>
            <person name="Aiese Cigliano R."/>
            <person name="Sanseverino W."/>
            <person name="Barakat M."/>
            <person name="Ortet P."/>
            <person name="Marechal E."/>
            <person name="Cagnac O."/>
            <person name="Amato A."/>
        </authorList>
    </citation>
    <scope>NUCLEOTIDE SEQUENCE [LARGE SCALE GENOMIC DNA]</scope>
</reference>
<proteinExistence type="predicted"/>
<protein>
    <submittedName>
        <fullName evidence="3">Uncharacterized protein</fullName>
    </submittedName>
</protein>
<keyword evidence="2" id="KW-1133">Transmembrane helix</keyword>
<feature type="compositionally biased region" description="Low complexity" evidence="1">
    <location>
        <begin position="561"/>
        <end position="595"/>
    </location>
</feature>
<evidence type="ECO:0000256" key="1">
    <source>
        <dbReference type="SAM" id="MobiDB-lite"/>
    </source>
</evidence>
<feature type="compositionally biased region" description="Polar residues" evidence="1">
    <location>
        <begin position="545"/>
        <end position="555"/>
    </location>
</feature>
<keyword evidence="4" id="KW-1185">Reference proteome</keyword>
<dbReference type="SUPFAM" id="SSF56436">
    <property type="entry name" value="C-type lectin-like"/>
    <property type="match status" value="1"/>
</dbReference>
<dbReference type="Gene3D" id="3.10.100.10">
    <property type="entry name" value="Mannose-Binding Protein A, subunit A"/>
    <property type="match status" value="1"/>
</dbReference>
<dbReference type="AlphaFoldDB" id="A0A2R5GCR1"/>
<feature type="transmembrane region" description="Helical" evidence="2">
    <location>
        <begin position="636"/>
        <end position="659"/>
    </location>
</feature>
<keyword evidence="2" id="KW-0812">Transmembrane</keyword>
<evidence type="ECO:0000313" key="4">
    <source>
        <dbReference type="Proteomes" id="UP000241890"/>
    </source>
</evidence>